<comment type="caution">
    <text evidence="1">The sequence shown here is derived from an EMBL/GenBank/DDBJ whole genome shotgun (WGS) entry which is preliminary data.</text>
</comment>
<dbReference type="EMBL" id="JACEEZ010013932">
    <property type="protein sequence ID" value="KAG0719786.1"/>
    <property type="molecule type" value="Genomic_DNA"/>
</dbReference>
<evidence type="ECO:0000313" key="1">
    <source>
        <dbReference type="EMBL" id="KAG0719786.1"/>
    </source>
</evidence>
<dbReference type="AlphaFoldDB" id="A0A8J4YAQ0"/>
<accession>A0A8J4YAQ0</accession>
<proteinExistence type="predicted"/>
<sequence length="152" mass="17110">MVCLVRVRMPMEGLCSEGLGVSECPCNPQSPHARAESIKCARRFAFNSAMKAAFAKFIIIRLRNGKVMAELDTTQADPQIYNPAWDNPLVKVVMALHYFSLAIEFMISFVHKSNDIDHDPEEEDSDEEFALLEDIDEDELEVLLDATLSKDS</sequence>
<organism evidence="1 2">
    <name type="scientific">Chionoecetes opilio</name>
    <name type="common">Atlantic snow crab</name>
    <name type="synonym">Cancer opilio</name>
    <dbReference type="NCBI Taxonomy" id="41210"/>
    <lineage>
        <taxon>Eukaryota</taxon>
        <taxon>Metazoa</taxon>
        <taxon>Ecdysozoa</taxon>
        <taxon>Arthropoda</taxon>
        <taxon>Crustacea</taxon>
        <taxon>Multicrustacea</taxon>
        <taxon>Malacostraca</taxon>
        <taxon>Eumalacostraca</taxon>
        <taxon>Eucarida</taxon>
        <taxon>Decapoda</taxon>
        <taxon>Pleocyemata</taxon>
        <taxon>Brachyura</taxon>
        <taxon>Eubrachyura</taxon>
        <taxon>Majoidea</taxon>
        <taxon>Majidae</taxon>
        <taxon>Chionoecetes</taxon>
    </lineage>
</organism>
<evidence type="ECO:0000313" key="2">
    <source>
        <dbReference type="Proteomes" id="UP000770661"/>
    </source>
</evidence>
<name>A0A8J4YAQ0_CHIOP</name>
<protein>
    <submittedName>
        <fullName evidence="1">Uncharacterized protein</fullName>
    </submittedName>
</protein>
<reference evidence="1" key="1">
    <citation type="submission" date="2020-07" db="EMBL/GenBank/DDBJ databases">
        <title>The High-quality genome of the commercially important snow crab, Chionoecetes opilio.</title>
        <authorList>
            <person name="Jeong J.-H."/>
            <person name="Ryu S."/>
        </authorList>
    </citation>
    <scope>NUCLEOTIDE SEQUENCE</scope>
    <source>
        <strain evidence="1">MADBK_172401_WGS</strain>
        <tissue evidence="1">Digestive gland</tissue>
    </source>
</reference>
<dbReference type="Proteomes" id="UP000770661">
    <property type="component" value="Unassembled WGS sequence"/>
</dbReference>
<gene>
    <name evidence="1" type="ORF">GWK47_049769</name>
</gene>
<dbReference type="OrthoDB" id="6287754at2759"/>
<keyword evidence="2" id="KW-1185">Reference proteome</keyword>